<proteinExistence type="predicted"/>
<reference evidence="1 2" key="1">
    <citation type="submission" date="2016-10" db="EMBL/GenBank/DDBJ databases">
        <authorList>
            <person name="de Groot N.N."/>
        </authorList>
    </citation>
    <scope>NUCLEOTIDE SEQUENCE [LARGE SCALE GENOMIC DNA]</scope>
    <source>
        <strain evidence="1 2">CGMCC 1.10238</strain>
    </source>
</reference>
<dbReference type="EMBL" id="FODH01000001">
    <property type="protein sequence ID" value="SEN29413.1"/>
    <property type="molecule type" value="Genomic_DNA"/>
</dbReference>
<evidence type="ECO:0000313" key="1">
    <source>
        <dbReference type="EMBL" id="SEN29413.1"/>
    </source>
</evidence>
<dbReference type="AlphaFoldDB" id="A0A1H8FC59"/>
<sequence length="44" mass="5207">MIFISLILHLVRKNIVKKEIIPMHIKSFLIGQRNNYSNIRMLNG</sequence>
<dbReference type="STRING" id="1333845.SAMN04487895_10170"/>
<evidence type="ECO:0000313" key="2">
    <source>
        <dbReference type="Proteomes" id="UP000198809"/>
    </source>
</evidence>
<gene>
    <name evidence="1" type="ORF">SAMN04487895_10170</name>
</gene>
<accession>A0A1H8FC59</accession>
<organism evidence="1 2">
    <name type="scientific">Paenibacillus sophorae</name>
    <dbReference type="NCBI Taxonomy" id="1333845"/>
    <lineage>
        <taxon>Bacteria</taxon>
        <taxon>Bacillati</taxon>
        <taxon>Bacillota</taxon>
        <taxon>Bacilli</taxon>
        <taxon>Bacillales</taxon>
        <taxon>Paenibacillaceae</taxon>
        <taxon>Paenibacillus</taxon>
    </lineage>
</organism>
<dbReference type="Proteomes" id="UP000198809">
    <property type="component" value="Unassembled WGS sequence"/>
</dbReference>
<protein>
    <submittedName>
        <fullName evidence="1">Uncharacterized protein</fullName>
    </submittedName>
</protein>
<name>A0A1H8FC59_9BACL</name>